<protein>
    <recommendedName>
        <fullName evidence="3">RCC1-like domain-containing protein</fullName>
    </recommendedName>
</protein>
<evidence type="ECO:0000313" key="5">
    <source>
        <dbReference type="Proteomes" id="UP000077202"/>
    </source>
</evidence>
<evidence type="ECO:0000313" key="4">
    <source>
        <dbReference type="EMBL" id="OAE19935.1"/>
    </source>
</evidence>
<name>A0A176VJ28_MARPO</name>
<feature type="domain" description="RCC1-like" evidence="3">
    <location>
        <begin position="182"/>
        <end position="421"/>
    </location>
</feature>
<dbReference type="InterPro" id="IPR009091">
    <property type="entry name" value="RCC1/BLIP-II"/>
</dbReference>
<feature type="repeat" description="RCC1" evidence="2">
    <location>
        <begin position="355"/>
        <end position="406"/>
    </location>
</feature>
<dbReference type="Pfam" id="PF00415">
    <property type="entry name" value="RCC1"/>
    <property type="match status" value="1"/>
</dbReference>
<dbReference type="SUPFAM" id="SSF50985">
    <property type="entry name" value="RCC1/BLIP-II"/>
    <property type="match status" value="2"/>
</dbReference>
<feature type="repeat" description="RCC1" evidence="2">
    <location>
        <begin position="303"/>
        <end position="354"/>
    </location>
</feature>
<dbReference type="InterPro" id="IPR058923">
    <property type="entry name" value="RCC1-like_dom"/>
</dbReference>
<reference evidence="4" key="1">
    <citation type="submission" date="2016-03" db="EMBL/GenBank/DDBJ databases">
        <title>Mechanisms controlling the formation of the plant cell surface in tip-growing cells are functionally conserved among land plants.</title>
        <authorList>
            <person name="Honkanen S."/>
            <person name="Jones V.A."/>
            <person name="Morieri G."/>
            <person name="Champion C."/>
            <person name="Hetherington A.J."/>
            <person name="Kelly S."/>
            <person name="Saint-Marcoux D."/>
            <person name="Proust H."/>
            <person name="Prescott H."/>
            <person name="Dolan L."/>
        </authorList>
    </citation>
    <scope>NUCLEOTIDE SEQUENCE [LARGE SCALE GENOMIC DNA]</scope>
    <source>
        <tissue evidence="4">Whole gametophyte</tissue>
    </source>
</reference>
<gene>
    <name evidence="4" type="ORF">AXG93_1520s1080</name>
</gene>
<dbReference type="Pfam" id="PF25390">
    <property type="entry name" value="WD40_RLD"/>
    <property type="match status" value="1"/>
</dbReference>
<comment type="caution">
    <text evidence="4">The sequence shown here is derived from an EMBL/GenBank/DDBJ whole genome shotgun (WGS) entry which is preliminary data.</text>
</comment>
<dbReference type="Gene3D" id="2.130.10.30">
    <property type="entry name" value="Regulator of chromosome condensation 1/beta-lactamase-inhibitor protein II"/>
    <property type="match status" value="2"/>
</dbReference>
<dbReference type="PRINTS" id="PR00633">
    <property type="entry name" value="RCCNDNSATION"/>
</dbReference>
<dbReference type="PROSITE" id="PS00626">
    <property type="entry name" value="RCC1_2"/>
    <property type="match status" value="1"/>
</dbReference>
<dbReference type="InterPro" id="IPR051210">
    <property type="entry name" value="Ub_ligase/GEF_domain"/>
</dbReference>
<evidence type="ECO:0000256" key="1">
    <source>
        <dbReference type="ARBA" id="ARBA00022737"/>
    </source>
</evidence>
<dbReference type="InterPro" id="IPR000408">
    <property type="entry name" value="Reg_chr_condens"/>
</dbReference>
<dbReference type="EMBL" id="LVLJ01003740">
    <property type="protein sequence ID" value="OAE19935.1"/>
    <property type="molecule type" value="Genomic_DNA"/>
</dbReference>
<keyword evidence="5" id="KW-1185">Reference proteome</keyword>
<dbReference type="PANTHER" id="PTHR22870">
    <property type="entry name" value="REGULATOR OF CHROMOSOME CONDENSATION"/>
    <property type="match status" value="1"/>
</dbReference>
<dbReference type="PROSITE" id="PS50012">
    <property type="entry name" value="RCC1_3"/>
    <property type="match status" value="5"/>
</dbReference>
<proteinExistence type="predicted"/>
<feature type="repeat" description="RCC1" evidence="2">
    <location>
        <begin position="129"/>
        <end position="179"/>
    </location>
</feature>
<feature type="repeat" description="RCC1" evidence="2">
    <location>
        <begin position="196"/>
        <end position="248"/>
    </location>
</feature>
<accession>A0A176VJ28</accession>
<evidence type="ECO:0000256" key="2">
    <source>
        <dbReference type="PROSITE-ProRule" id="PRU00235"/>
    </source>
</evidence>
<dbReference type="AlphaFoldDB" id="A0A176VJ28"/>
<sequence length="433" mass="46813">MGDDGAPGLDQLPHHLLQRILQLGDFEAADLASLEASCYTFRAATGLGPIRFKSMTENTALQACQSDSLFKRLPHSLQSQLAIRCNGNWKMVLRYLKAFQQAVTGVTTYDGKVQVVAGKYLTLFIDSRGSLYGCGSNKFGVLGQELSVSECRIPVCIQVPVPVLQVSASSHHVALVSRNGEVSTGLMFTAALTREGEVYTWGSSSNGQLGHGDMVDQSRPVRIEALVDAGHVIQVATGPSFTFALLDCGKLYSVGGGNNYCLGHGDFSNDAHPREVLFFDEQKVFVSYVAAGDEHAVAIDSSGYVYTWGKGYCGPLGHGNEEDQVIPKLVEKLRDVRAVQVSARRRKTFVVTDTSELYGFGWMGLGSLGLENRGTSEKILEPELVPGLRVAQVSTGNYHTVATSPEGYLKGIGDSGTSQLNFSEKFLFNTHLL</sequence>
<dbReference type="Proteomes" id="UP000077202">
    <property type="component" value="Unassembled WGS sequence"/>
</dbReference>
<feature type="repeat" description="RCC1" evidence="2">
    <location>
        <begin position="249"/>
        <end position="302"/>
    </location>
</feature>
<keyword evidence="1" id="KW-0677">Repeat</keyword>
<dbReference type="PANTHER" id="PTHR22870:SF451">
    <property type="entry name" value="MJK13.9 PROTEIN"/>
    <property type="match status" value="1"/>
</dbReference>
<evidence type="ECO:0000259" key="3">
    <source>
        <dbReference type="Pfam" id="PF25390"/>
    </source>
</evidence>
<organism evidence="4 5">
    <name type="scientific">Marchantia polymorpha subsp. ruderalis</name>
    <dbReference type="NCBI Taxonomy" id="1480154"/>
    <lineage>
        <taxon>Eukaryota</taxon>
        <taxon>Viridiplantae</taxon>
        <taxon>Streptophyta</taxon>
        <taxon>Embryophyta</taxon>
        <taxon>Marchantiophyta</taxon>
        <taxon>Marchantiopsida</taxon>
        <taxon>Marchantiidae</taxon>
        <taxon>Marchantiales</taxon>
        <taxon>Marchantiaceae</taxon>
        <taxon>Marchantia</taxon>
    </lineage>
</organism>